<dbReference type="Gene3D" id="1.10.150.130">
    <property type="match status" value="1"/>
</dbReference>
<dbReference type="PANTHER" id="PTHR30349">
    <property type="entry name" value="PHAGE INTEGRASE-RELATED"/>
    <property type="match status" value="1"/>
</dbReference>
<name>A0A7W8MQ39_9BACT</name>
<reference evidence="5" key="1">
    <citation type="submission" date="2020-08" db="EMBL/GenBank/DDBJ databases">
        <title>Genomic Encyclopedia of Type Strains, Phase IV (KMG-V): Genome sequencing to study the core and pangenomes of soil and plant-associated prokaryotes.</title>
        <authorList>
            <person name="Whitman W."/>
        </authorList>
    </citation>
    <scope>NUCLEOTIDE SEQUENCE [LARGE SCALE GENOMIC DNA]</scope>
    <source>
        <strain evidence="5">M8UP27</strain>
    </source>
</reference>
<evidence type="ECO:0000313" key="5">
    <source>
        <dbReference type="EMBL" id="MBB5315355.1"/>
    </source>
</evidence>
<keyword evidence="2" id="KW-0238">DNA-binding</keyword>
<organism evidence="5 6">
    <name type="scientific">Tunturiibacter empetritectus</name>
    <dbReference type="NCBI Taxonomy" id="3069691"/>
    <lineage>
        <taxon>Bacteria</taxon>
        <taxon>Pseudomonadati</taxon>
        <taxon>Acidobacteriota</taxon>
        <taxon>Terriglobia</taxon>
        <taxon>Terriglobales</taxon>
        <taxon>Acidobacteriaceae</taxon>
        <taxon>Tunturiibacter</taxon>
    </lineage>
</organism>
<comment type="similarity">
    <text evidence="1">Belongs to the 'phage' integrase family.</text>
</comment>
<dbReference type="Pfam" id="PF00589">
    <property type="entry name" value="Phage_integrase"/>
    <property type="match status" value="1"/>
</dbReference>
<proteinExistence type="inferred from homology"/>
<protein>
    <submittedName>
        <fullName evidence="5">Integrase</fullName>
    </submittedName>
</protein>
<dbReference type="GO" id="GO:0003677">
    <property type="term" value="F:DNA binding"/>
    <property type="evidence" value="ECO:0007669"/>
    <property type="project" value="UniProtKB-KW"/>
</dbReference>
<dbReference type="EMBL" id="JACHDY010000001">
    <property type="protein sequence ID" value="MBB5315355.1"/>
    <property type="molecule type" value="Genomic_DNA"/>
</dbReference>
<dbReference type="PROSITE" id="PS51898">
    <property type="entry name" value="TYR_RECOMBINASE"/>
    <property type="match status" value="1"/>
</dbReference>
<evidence type="ECO:0000256" key="3">
    <source>
        <dbReference type="ARBA" id="ARBA00023172"/>
    </source>
</evidence>
<dbReference type="Proteomes" id="UP000568106">
    <property type="component" value="Unassembled WGS sequence"/>
</dbReference>
<dbReference type="InterPro" id="IPR050090">
    <property type="entry name" value="Tyrosine_recombinase_XerCD"/>
</dbReference>
<accession>A0A7W8MQ39</accession>
<gene>
    <name evidence="5" type="ORF">HDF09_000005</name>
</gene>
<evidence type="ECO:0000256" key="1">
    <source>
        <dbReference type="ARBA" id="ARBA00008857"/>
    </source>
</evidence>
<sequence>MGISHQAGSIVLRGKAWYGFYRKDVIDATTEDVRSVRVCVRLGLKSQMTKLKARDTLKAEIAKQTGQLADGRILKDGSVTFEWFVRNRYFPLRQGDWRPETAIEKTAQIEIDLIAKFGSRTIESIDKFELQTHVNHLARTYCQDRVKQARSYLKSIFDEAIEQEFLVKDPTRTLKIPKNLRPKDKQILTWEQLRAVLKAASKRDRILLMLDMTDALRPSELFAFRWKSFDDVNTLSITETIYRRKIRPFGKTPGSMTKVHLPDGLVAELRQWKLECPDPSPDAPMFPNADGGFLDPSNFRYRVLKLIREALELRKLNFQVLRRTIATRAQKLGSVKDVQSHLRHSRADTTANEYMQELPESVQQMVGTVYAMLTSTPTEQQRAGRFEPV</sequence>
<evidence type="ECO:0000259" key="4">
    <source>
        <dbReference type="PROSITE" id="PS51898"/>
    </source>
</evidence>
<evidence type="ECO:0000256" key="2">
    <source>
        <dbReference type="ARBA" id="ARBA00023125"/>
    </source>
</evidence>
<dbReference type="InterPro" id="IPR010998">
    <property type="entry name" value="Integrase_recombinase_N"/>
</dbReference>
<dbReference type="AlphaFoldDB" id="A0A7W8MQ39"/>
<keyword evidence="6" id="KW-1185">Reference proteome</keyword>
<dbReference type="GO" id="GO:0015074">
    <property type="term" value="P:DNA integration"/>
    <property type="evidence" value="ECO:0007669"/>
    <property type="project" value="InterPro"/>
</dbReference>
<feature type="domain" description="Tyr recombinase" evidence="4">
    <location>
        <begin position="183"/>
        <end position="367"/>
    </location>
</feature>
<dbReference type="InterPro" id="IPR011010">
    <property type="entry name" value="DNA_brk_join_enz"/>
</dbReference>
<comment type="caution">
    <text evidence="5">The sequence shown here is derived from an EMBL/GenBank/DDBJ whole genome shotgun (WGS) entry which is preliminary data.</text>
</comment>
<dbReference type="PANTHER" id="PTHR30349:SF41">
    <property type="entry name" value="INTEGRASE_RECOMBINASE PROTEIN MJ0367-RELATED"/>
    <property type="match status" value="1"/>
</dbReference>
<dbReference type="SUPFAM" id="SSF56349">
    <property type="entry name" value="DNA breaking-rejoining enzymes"/>
    <property type="match status" value="1"/>
</dbReference>
<dbReference type="InterPro" id="IPR013762">
    <property type="entry name" value="Integrase-like_cat_sf"/>
</dbReference>
<dbReference type="InterPro" id="IPR002104">
    <property type="entry name" value="Integrase_catalytic"/>
</dbReference>
<dbReference type="Gene3D" id="1.10.443.10">
    <property type="entry name" value="Intergrase catalytic core"/>
    <property type="match status" value="1"/>
</dbReference>
<keyword evidence="3" id="KW-0233">DNA recombination</keyword>
<evidence type="ECO:0000313" key="6">
    <source>
        <dbReference type="Proteomes" id="UP000568106"/>
    </source>
</evidence>
<dbReference type="GO" id="GO:0006310">
    <property type="term" value="P:DNA recombination"/>
    <property type="evidence" value="ECO:0007669"/>
    <property type="project" value="UniProtKB-KW"/>
</dbReference>